<keyword evidence="12" id="KW-0520">NAD</keyword>
<comment type="similarity">
    <text evidence="3">Belongs to the complex I 75 kDa subunit family.</text>
</comment>
<evidence type="ECO:0000313" key="20">
    <source>
        <dbReference type="Proteomes" id="UP000179243"/>
    </source>
</evidence>
<dbReference type="InterPro" id="IPR017896">
    <property type="entry name" value="4Fe4S_Fe-S-bd"/>
</dbReference>
<dbReference type="PROSITE" id="PS51669">
    <property type="entry name" value="4FE4S_MOW_BIS_MGD"/>
    <property type="match status" value="1"/>
</dbReference>
<comment type="subcellular location">
    <subcellularLocation>
        <location evidence="2">Membrane</location>
    </subcellularLocation>
</comment>
<protein>
    <submittedName>
        <fullName evidence="19">NADH dehydrogenase</fullName>
    </submittedName>
</protein>
<evidence type="ECO:0000313" key="19">
    <source>
        <dbReference type="EMBL" id="OGK00955.1"/>
    </source>
</evidence>
<feature type="domain" description="4Fe-4S ferredoxin-type" evidence="16">
    <location>
        <begin position="178"/>
        <end position="208"/>
    </location>
</feature>
<dbReference type="Pfam" id="PF12838">
    <property type="entry name" value="Fer4_7"/>
    <property type="match status" value="1"/>
</dbReference>
<dbReference type="GO" id="GO:0046872">
    <property type="term" value="F:metal ion binding"/>
    <property type="evidence" value="ECO:0007669"/>
    <property type="project" value="UniProtKB-KW"/>
</dbReference>
<keyword evidence="13" id="KW-0472">Membrane</keyword>
<dbReference type="InterPro" id="IPR017900">
    <property type="entry name" value="4Fe4S_Fe_S_CS"/>
</dbReference>
<proteinExistence type="inferred from homology"/>
<evidence type="ECO:0000256" key="9">
    <source>
        <dbReference type="ARBA" id="ARBA00023002"/>
    </source>
</evidence>
<dbReference type="Pfam" id="PF10588">
    <property type="entry name" value="NADH-G_4Fe-4S_3"/>
    <property type="match status" value="1"/>
</dbReference>
<evidence type="ECO:0000259" key="17">
    <source>
        <dbReference type="PROSITE" id="PS51669"/>
    </source>
</evidence>
<keyword evidence="4" id="KW-0004">4Fe-4S</keyword>
<evidence type="ECO:0000256" key="1">
    <source>
        <dbReference type="ARBA" id="ARBA00001966"/>
    </source>
</evidence>
<dbReference type="Proteomes" id="UP000179243">
    <property type="component" value="Unassembled WGS sequence"/>
</dbReference>
<dbReference type="GO" id="GO:0003954">
    <property type="term" value="F:NADH dehydrogenase activity"/>
    <property type="evidence" value="ECO:0007669"/>
    <property type="project" value="TreeGrafter"/>
</dbReference>
<comment type="caution">
    <text evidence="19">The sequence shown here is derived from an EMBL/GenBank/DDBJ whole genome shotgun (WGS) entry which is preliminary data.</text>
</comment>
<dbReference type="FunFam" id="3.10.20.740:FF:000004">
    <property type="entry name" value="NADH-quinone oxidoreductase"/>
    <property type="match status" value="1"/>
</dbReference>
<dbReference type="Pfam" id="PF13510">
    <property type="entry name" value="Fer2_4"/>
    <property type="match status" value="1"/>
</dbReference>
<dbReference type="SUPFAM" id="SSF54292">
    <property type="entry name" value="2Fe-2S ferredoxin-like"/>
    <property type="match status" value="1"/>
</dbReference>
<dbReference type="AlphaFoldDB" id="A0A1F7F2Q8"/>
<comment type="cofactor">
    <cofactor evidence="14">
        <name>[2Fe-2S] cluster</name>
        <dbReference type="ChEBI" id="CHEBI:190135"/>
    </cofactor>
</comment>
<dbReference type="InterPro" id="IPR006963">
    <property type="entry name" value="Mopterin_OxRdtase_4Fe-4S_dom"/>
</dbReference>
<feature type="domain" description="4Fe-4S ferredoxin-type" evidence="16">
    <location>
        <begin position="135"/>
        <end position="164"/>
    </location>
</feature>
<evidence type="ECO:0000256" key="7">
    <source>
        <dbReference type="ARBA" id="ARBA00022737"/>
    </source>
</evidence>
<dbReference type="EMBL" id="MFYX01000136">
    <property type="protein sequence ID" value="OGK00955.1"/>
    <property type="molecule type" value="Genomic_DNA"/>
</dbReference>
<comment type="cofactor">
    <cofactor evidence="1">
        <name>[4Fe-4S] cluster</name>
        <dbReference type="ChEBI" id="CHEBI:49883"/>
    </cofactor>
</comment>
<evidence type="ECO:0000256" key="10">
    <source>
        <dbReference type="ARBA" id="ARBA00023004"/>
    </source>
</evidence>
<evidence type="ECO:0000256" key="2">
    <source>
        <dbReference type="ARBA" id="ARBA00004370"/>
    </source>
</evidence>
<evidence type="ECO:0000256" key="14">
    <source>
        <dbReference type="ARBA" id="ARBA00034078"/>
    </source>
</evidence>
<evidence type="ECO:0000256" key="8">
    <source>
        <dbReference type="ARBA" id="ARBA00022967"/>
    </source>
</evidence>
<dbReference type="Gene3D" id="3.30.200.210">
    <property type="match status" value="1"/>
</dbReference>
<feature type="domain" description="4Fe-4S Mo/W bis-MGD-type" evidence="17">
    <location>
        <begin position="216"/>
        <end position="274"/>
    </location>
</feature>
<evidence type="ECO:0000256" key="12">
    <source>
        <dbReference type="ARBA" id="ARBA00023027"/>
    </source>
</evidence>
<dbReference type="PANTHER" id="PTHR43105:SF14">
    <property type="entry name" value="FORMATE DEHYDROGENASE H"/>
    <property type="match status" value="1"/>
</dbReference>
<evidence type="ECO:0000256" key="6">
    <source>
        <dbReference type="ARBA" id="ARBA00022723"/>
    </source>
</evidence>
<feature type="domain" description="4Fe-4S His(Cys)3-ligated-type" evidence="18">
    <location>
        <begin position="77"/>
        <end position="116"/>
    </location>
</feature>
<dbReference type="CDD" id="cd00207">
    <property type="entry name" value="fer2"/>
    <property type="match status" value="1"/>
</dbReference>
<name>A0A1F7F2Q8_UNCRA</name>
<dbReference type="SMART" id="SM00926">
    <property type="entry name" value="Molybdop_Fe4S4"/>
    <property type="match status" value="1"/>
</dbReference>
<evidence type="ECO:0000259" key="18">
    <source>
        <dbReference type="PROSITE" id="PS51839"/>
    </source>
</evidence>
<dbReference type="PROSITE" id="PS51379">
    <property type="entry name" value="4FE4S_FER_2"/>
    <property type="match status" value="2"/>
</dbReference>
<feature type="non-terminal residue" evidence="19">
    <location>
        <position position="282"/>
    </location>
</feature>
<keyword evidence="11" id="KW-0411">Iron-sulfur</keyword>
<dbReference type="Pfam" id="PF04879">
    <property type="entry name" value="Molybdop_Fe4S4"/>
    <property type="match status" value="1"/>
</dbReference>
<organism evidence="19 20">
    <name type="scientific">Candidatus Raymondbacteria bacterium RIFOXYD12_FULL_49_13</name>
    <dbReference type="NCBI Taxonomy" id="1817890"/>
    <lineage>
        <taxon>Bacteria</taxon>
        <taxon>Raymondiibacteriota</taxon>
    </lineage>
</organism>
<dbReference type="InterPro" id="IPR050123">
    <property type="entry name" value="Prok_molybdopt-oxidoreductase"/>
</dbReference>
<dbReference type="PANTHER" id="PTHR43105">
    <property type="entry name" value="RESPIRATORY NITRATE REDUCTASE"/>
    <property type="match status" value="1"/>
</dbReference>
<evidence type="ECO:0000259" key="16">
    <source>
        <dbReference type="PROSITE" id="PS51379"/>
    </source>
</evidence>
<keyword evidence="9" id="KW-0560">Oxidoreductase</keyword>
<dbReference type="FunFam" id="3.30.70.20:FF:000035">
    <property type="entry name" value="Iron hydrogenase 1"/>
    <property type="match status" value="1"/>
</dbReference>
<dbReference type="GO" id="GO:0051537">
    <property type="term" value="F:2 iron, 2 sulfur cluster binding"/>
    <property type="evidence" value="ECO:0007669"/>
    <property type="project" value="UniProtKB-KW"/>
</dbReference>
<evidence type="ECO:0000256" key="4">
    <source>
        <dbReference type="ARBA" id="ARBA00022485"/>
    </source>
</evidence>
<dbReference type="InterPro" id="IPR019574">
    <property type="entry name" value="NADH_UbQ_OxRdtase_Gsu_4Fe4S-bd"/>
</dbReference>
<evidence type="ECO:0000256" key="11">
    <source>
        <dbReference type="ARBA" id="ARBA00023014"/>
    </source>
</evidence>
<dbReference type="Gene3D" id="3.30.70.20">
    <property type="match status" value="1"/>
</dbReference>
<dbReference type="GO" id="GO:0016020">
    <property type="term" value="C:membrane"/>
    <property type="evidence" value="ECO:0007669"/>
    <property type="project" value="UniProtKB-SubCell"/>
</dbReference>
<dbReference type="SMART" id="SM00929">
    <property type="entry name" value="NADH-G_4Fe-4S_3"/>
    <property type="match status" value="1"/>
</dbReference>
<keyword evidence="10" id="KW-0408">Iron</keyword>
<evidence type="ECO:0000256" key="3">
    <source>
        <dbReference type="ARBA" id="ARBA00005404"/>
    </source>
</evidence>
<dbReference type="InterPro" id="IPR000283">
    <property type="entry name" value="NADH_UbQ_OxRdtase_75kDa_su_CS"/>
</dbReference>
<keyword evidence="5" id="KW-0001">2Fe-2S</keyword>
<accession>A0A1F7F2Q8</accession>
<dbReference type="GO" id="GO:0051539">
    <property type="term" value="F:4 iron, 4 sulfur cluster binding"/>
    <property type="evidence" value="ECO:0007669"/>
    <property type="project" value="UniProtKB-KW"/>
</dbReference>
<dbReference type="PROSITE" id="PS00641">
    <property type="entry name" value="COMPLEX1_75K_1"/>
    <property type="match status" value="1"/>
</dbReference>
<dbReference type="PROSITE" id="PS00198">
    <property type="entry name" value="4FE4S_FER_1"/>
    <property type="match status" value="1"/>
</dbReference>
<evidence type="ECO:0000256" key="13">
    <source>
        <dbReference type="ARBA" id="ARBA00023136"/>
    </source>
</evidence>
<sequence length="282" mass="30900">MKVTINGKEYEARQGQTVLQAARDNGVYIPSLCYHPKTGPAGKCRVCIVEIEGARGLQTSCTVPVKEGMIINTESENVRKAQRLVVDLLLSSGRHDCLACEQNGACELQDAAYRLGIERPTFTLAPKEQTDNSAEFVFREHAKCIQCGRCIAGCNATVVNEVLDFGFRGHDTKVICDDDVPMGSSTCVQCGECVQLCPTGAIVDKLPRGKARTWQLEKVETVCPYCGVGCRQELHVDRAANRIVRISGVEDSPVNEGMLCVKGRYAFDFVQSPERLTAPLIR</sequence>
<reference evidence="19 20" key="1">
    <citation type="journal article" date="2016" name="Nat. Commun.">
        <title>Thousands of microbial genomes shed light on interconnected biogeochemical processes in an aquifer system.</title>
        <authorList>
            <person name="Anantharaman K."/>
            <person name="Brown C.T."/>
            <person name="Hug L.A."/>
            <person name="Sharon I."/>
            <person name="Castelle C.J."/>
            <person name="Probst A.J."/>
            <person name="Thomas B.C."/>
            <person name="Singh A."/>
            <person name="Wilkins M.J."/>
            <person name="Karaoz U."/>
            <person name="Brodie E.L."/>
            <person name="Williams K.H."/>
            <person name="Hubbard S.S."/>
            <person name="Banfield J.F."/>
        </authorList>
    </citation>
    <scope>NUCLEOTIDE SEQUENCE [LARGE SCALE GENOMIC DNA]</scope>
</reference>
<keyword evidence="7" id="KW-0677">Repeat</keyword>
<dbReference type="SUPFAM" id="SSF54862">
    <property type="entry name" value="4Fe-4S ferredoxins"/>
    <property type="match status" value="1"/>
</dbReference>
<evidence type="ECO:0000256" key="5">
    <source>
        <dbReference type="ARBA" id="ARBA00022714"/>
    </source>
</evidence>
<dbReference type="Gene3D" id="3.10.20.740">
    <property type="match status" value="1"/>
</dbReference>
<evidence type="ECO:0000259" key="15">
    <source>
        <dbReference type="PROSITE" id="PS51085"/>
    </source>
</evidence>
<dbReference type="PROSITE" id="PS51085">
    <property type="entry name" value="2FE2S_FER_2"/>
    <property type="match status" value="1"/>
</dbReference>
<dbReference type="InterPro" id="IPR036010">
    <property type="entry name" value="2Fe-2S_ferredoxin-like_sf"/>
</dbReference>
<feature type="domain" description="2Fe-2S ferredoxin-type" evidence="15">
    <location>
        <begin position="1"/>
        <end position="77"/>
    </location>
</feature>
<gene>
    <name evidence="19" type="ORF">A2519_16980</name>
</gene>
<keyword evidence="8" id="KW-1278">Translocase</keyword>
<keyword evidence="6" id="KW-0479">Metal-binding</keyword>
<dbReference type="InterPro" id="IPR001041">
    <property type="entry name" value="2Fe-2S_ferredoxin-type"/>
</dbReference>
<dbReference type="GO" id="GO:0008137">
    <property type="term" value="F:NADH dehydrogenase (ubiquinone) activity"/>
    <property type="evidence" value="ECO:0007669"/>
    <property type="project" value="InterPro"/>
</dbReference>
<dbReference type="GO" id="GO:0042773">
    <property type="term" value="P:ATP synthesis coupled electron transport"/>
    <property type="evidence" value="ECO:0007669"/>
    <property type="project" value="InterPro"/>
</dbReference>
<dbReference type="PROSITE" id="PS51839">
    <property type="entry name" value="4FE4S_HC3"/>
    <property type="match status" value="1"/>
</dbReference>
<dbReference type="SUPFAM" id="SSF53706">
    <property type="entry name" value="Formate dehydrogenase/DMSO reductase, domains 1-3"/>
    <property type="match status" value="1"/>
</dbReference>